<evidence type="ECO:0000256" key="4">
    <source>
        <dbReference type="RuleBase" id="RU000570"/>
    </source>
</evidence>
<sequence>MKVRSAVKVMCDACRVVRRRGKVFVVCKSNPKHKQRQGYHSEASGGCSCTAEQLLTRQQADAGAPGAYLQQQLLLQQQPQPAVDQHRNMFASSCSIGVQYWRASSTGPPGWP</sequence>
<dbReference type="GO" id="GO:0003735">
    <property type="term" value="F:structural constituent of ribosome"/>
    <property type="evidence" value="ECO:0007669"/>
    <property type="project" value="InterPro"/>
</dbReference>
<evidence type="ECO:0000313" key="6">
    <source>
        <dbReference type="Proteomes" id="UP001489004"/>
    </source>
</evidence>
<gene>
    <name evidence="5" type="ORF">WJX72_001346</name>
</gene>
<comment type="caution">
    <text evidence="5">The sequence shown here is derived from an EMBL/GenBank/DDBJ whole genome shotgun (WGS) entry which is preliminary data.</text>
</comment>
<evidence type="ECO:0000256" key="1">
    <source>
        <dbReference type="ARBA" id="ARBA00007645"/>
    </source>
</evidence>
<dbReference type="AlphaFoldDB" id="A0AAW1P0N4"/>
<keyword evidence="6" id="KW-1185">Reference proteome</keyword>
<accession>A0AAW1P0N4</accession>
<dbReference type="PANTHER" id="PTHR18804:SF16">
    <property type="entry name" value="RIBOSOMAL PROTEIN"/>
    <property type="match status" value="1"/>
</dbReference>
<dbReference type="PANTHER" id="PTHR18804">
    <property type="entry name" value="RIBOSOMAL PROTEIN"/>
    <property type="match status" value="1"/>
</dbReference>
<proteinExistence type="inferred from homology"/>
<dbReference type="SUPFAM" id="SSF57840">
    <property type="entry name" value="Ribosomal protein L36"/>
    <property type="match status" value="1"/>
</dbReference>
<dbReference type="GO" id="GO:0006412">
    <property type="term" value="P:translation"/>
    <property type="evidence" value="ECO:0007669"/>
    <property type="project" value="InterPro"/>
</dbReference>
<organism evidence="5 6">
    <name type="scientific">[Myrmecia] bisecta</name>
    <dbReference type="NCBI Taxonomy" id="41462"/>
    <lineage>
        <taxon>Eukaryota</taxon>
        <taxon>Viridiplantae</taxon>
        <taxon>Chlorophyta</taxon>
        <taxon>core chlorophytes</taxon>
        <taxon>Trebouxiophyceae</taxon>
        <taxon>Trebouxiales</taxon>
        <taxon>Trebouxiaceae</taxon>
        <taxon>Myrmecia</taxon>
    </lineage>
</organism>
<keyword evidence="3 4" id="KW-0687">Ribonucleoprotein</keyword>
<protein>
    <recommendedName>
        <fullName evidence="4">Ribosomal protein</fullName>
    </recommendedName>
</protein>
<dbReference type="InterPro" id="IPR035977">
    <property type="entry name" value="Ribosomal_bL36_sp"/>
</dbReference>
<dbReference type="Proteomes" id="UP001489004">
    <property type="component" value="Unassembled WGS sequence"/>
</dbReference>
<dbReference type="NCBIfam" id="TIGR01022">
    <property type="entry name" value="rpmJ_bact"/>
    <property type="match status" value="1"/>
</dbReference>
<keyword evidence="2 4" id="KW-0689">Ribosomal protein</keyword>
<evidence type="ECO:0000313" key="5">
    <source>
        <dbReference type="EMBL" id="KAK9803376.1"/>
    </source>
</evidence>
<name>A0AAW1P0N4_9CHLO</name>
<evidence type="ECO:0000256" key="2">
    <source>
        <dbReference type="ARBA" id="ARBA00022980"/>
    </source>
</evidence>
<dbReference type="EMBL" id="JALJOR010000021">
    <property type="protein sequence ID" value="KAK9803376.1"/>
    <property type="molecule type" value="Genomic_DNA"/>
</dbReference>
<reference evidence="5 6" key="1">
    <citation type="journal article" date="2024" name="Nat. Commun.">
        <title>Phylogenomics reveals the evolutionary origins of lichenization in chlorophyte algae.</title>
        <authorList>
            <person name="Puginier C."/>
            <person name="Libourel C."/>
            <person name="Otte J."/>
            <person name="Skaloud P."/>
            <person name="Haon M."/>
            <person name="Grisel S."/>
            <person name="Petersen M."/>
            <person name="Berrin J.G."/>
            <person name="Delaux P.M."/>
            <person name="Dal Grande F."/>
            <person name="Keller J."/>
        </authorList>
    </citation>
    <scope>NUCLEOTIDE SEQUENCE [LARGE SCALE GENOMIC DNA]</scope>
    <source>
        <strain evidence="5 6">SAG 2043</strain>
    </source>
</reference>
<comment type="similarity">
    <text evidence="1 4">Belongs to the bacterial ribosomal protein bL36 family.</text>
</comment>
<dbReference type="PROSITE" id="PS00828">
    <property type="entry name" value="RIBOSOMAL_L36"/>
    <property type="match status" value="1"/>
</dbReference>
<dbReference type="InterPro" id="IPR000473">
    <property type="entry name" value="Ribosomal_bL36"/>
</dbReference>
<evidence type="ECO:0000256" key="3">
    <source>
        <dbReference type="ARBA" id="ARBA00023274"/>
    </source>
</evidence>
<dbReference type="GO" id="GO:1990904">
    <property type="term" value="C:ribonucleoprotein complex"/>
    <property type="evidence" value="ECO:0007669"/>
    <property type="project" value="UniProtKB-KW"/>
</dbReference>
<dbReference type="HAMAP" id="MF_00251">
    <property type="entry name" value="Ribosomal_bL36"/>
    <property type="match status" value="1"/>
</dbReference>
<dbReference type="Pfam" id="PF00444">
    <property type="entry name" value="Ribosomal_L36"/>
    <property type="match status" value="1"/>
</dbReference>
<dbReference type="GO" id="GO:0005840">
    <property type="term" value="C:ribosome"/>
    <property type="evidence" value="ECO:0007669"/>
    <property type="project" value="UniProtKB-KW"/>
</dbReference>
<dbReference type="InterPro" id="IPR052010">
    <property type="entry name" value="Ribosomal_LSU_bL36"/>
</dbReference>